<dbReference type="Gene3D" id="3.40.50.300">
    <property type="entry name" value="P-loop containing nucleotide triphosphate hydrolases"/>
    <property type="match status" value="1"/>
</dbReference>
<dbReference type="InterPro" id="IPR011646">
    <property type="entry name" value="KAP_P-loop"/>
</dbReference>
<evidence type="ECO:0000313" key="3">
    <source>
        <dbReference type="Proteomes" id="UP000221504"/>
    </source>
</evidence>
<organism evidence="2 3">
    <name type="scientific">Fusobacterium nucleatum subsp. polymorphum</name>
    <name type="common">Fusobacterium polymorphum</name>
    <dbReference type="NCBI Taxonomy" id="76857"/>
    <lineage>
        <taxon>Bacteria</taxon>
        <taxon>Fusobacteriati</taxon>
        <taxon>Fusobacteriota</taxon>
        <taxon>Fusobacteriia</taxon>
        <taxon>Fusobacteriales</taxon>
        <taxon>Fusobacteriaceae</taxon>
        <taxon>Fusobacterium</taxon>
    </lineage>
</organism>
<gene>
    <name evidence="2" type="ORF">CBG52_12935</name>
</gene>
<dbReference type="InterPro" id="IPR002048">
    <property type="entry name" value="EF_hand_dom"/>
</dbReference>
<dbReference type="Proteomes" id="UP000221504">
    <property type="component" value="Unassembled WGS sequence"/>
</dbReference>
<dbReference type="InterPro" id="IPR027417">
    <property type="entry name" value="P-loop_NTPase"/>
</dbReference>
<proteinExistence type="predicted"/>
<reference evidence="2 3" key="1">
    <citation type="submission" date="2017-06" db="EMBL/GenBank/DDBJ databases">
        <title>Draft genome sequence of Fusobacterium nucleatum subsp. polymorphum KCOM 1267 (=ChDC F290).</title>
        <authorList>
            <person name="Kook J.-K."/>
            <person name="Park S.-N."/>
            <person name="Lim Y.K."/>
            <person name="Roh H."/>
        </authorList>
    </citation>
    <scope>NUCLEOTIDE SEQUENCE [LARGE SCALE GENOMIC DNA]</scope>
    <source>
        <strain evidence="3">KCOM 1267(ChDC F290)</strain>
    </source>
</reference>
<dbReference type="SUPFAM" id="SSF52540">
    <property type="entry name" value="P-loop containing nucleoside triphosphate hydrolases"/>
    <property type="match status" value="1"/>
</dbReference>
<dbReference type="Pfam" id="PF07693">
    <property type="entry name" value="KAP_NTPase"/>
    <property type="match status" value="1"/>
</dbReference>
<dbReference type="InterPro" id="IPR052754">
    <property type="entry name" value="NTPase_KAP_P-loop"/>
</dbReference>
<dbReference type="PANTHER" id="PTHR22674">
    <property type="entry name" value="NTPASE, KAP FAMILY P-LOOP DOMAIN-CONTAINING 1"/>
    <property type="match status" value="1"/>
</dbReference>
<name>A0A2C6BD36_FUSNP</name>
<dbReference type="EMBL" id="NIRM01000015">
    <property type="protein sequence ID" value="PHI03528.1"/>
    <property type="molecule type" value="Genomic_DNA"/>
</dbReference>
<comment type="caution">
    <text evidence="2">The sequence shown here is derived from an EMBL/GenBank/DDBJ whole genome shotgun (WGS) entry which is preliminary data.</text>
</comment>
<sequence length="573" mass="66695">MMKKGFTDSPAVQDSFNISKYINGLVNFIKSCNTPMTIAVQGDWGTGKTSIMTMIKNELRNSKNLNLVWFNTWQFSQFNLGDKLPLTMLNKLINEVSSNKESENFKYIKKAMVGVADAILGHISGGAIEVSSFLDNEENLFEAIERLKESFQKLVNEKAGDEGRVIIFIDDLDRIEPERAVELLEVLKIFLDCEKCIFVLAIDYSVVTRGVKVKYGNDFSEGKGKSFFDKIIQVPFKMPVGSYDISLYVKKCFEDIGMEVEVETLPQYINLIKYSIGNNPRSMKRLFNSFLLLSNISDSEILEDSLNRQILFALLCMQSSYELMYNYIIEKRLDLDGEFFNELKNEKNDIFKKIEMNEKEISQFTRFMENFYNLLDKDGDGEINKEDEMEVFRKVLNFSTVTSSSAEVEENEDSILRDYRFKNRNIARTIKTKLNKGFKVDFGETYKKKGIEISNWWIFRANTFSKGANPLNLEEKFGVEFVFKPNIENNELIVDFNIYHIEETTVDEIKEVVDSELVSLKEISGIEPEFSNIEIHFGNIFSKNYEEIEEDEIYEEIKKYYDIMKHYFKKYNK</sequence>
<evidence type="ECO:0000313" key="2">
    <source>
        <dbReference type="EMBL" id="PHI03528.1"/>
    </source>
</evidence>
<protein>
    <recommendedName>
        <fullName evidence="1">EF-hand domain-containing protein</fullName>
    </recommendedName>
</protein>
<dbReference type="AlphaFoldDB" id="A0A2C6BD36"/>
<dbReference type="PROSITE" id="PS50222">
    <property type="entry name" value="EF_HAND_2"/>
    <property type="match status" value="1"/>
</dbReference>
<feature type="domain" description="EF-hand" evidence="1">
    <location>
        <begin position="363"/>
        <end position="398"/>
    </location>
</feature>
<evidence type="ECO:0000259" key="1">
    <source>
        <dbReference type="PROSITE" id="PS50222"/>
    </source>
</evidence>
<accession>A0A2C6BD36</accession>
<dbReference type="PANTHER" id="PTHR22674:SF6">
    <property type="entry name" value="NTPASE KAP FAMILY P-LOOP DOMAIN-CONTAINING PROTEIN 1"/>
    <property type="match status" value="1"/>
</dbReference>
<dbReference type="GO" id="GO:0005509">
    <property type="term" value="F:calcium ion binding"/>
    <property type="evidence" value="ECO:0007669"/>
    <property type="project" value="InterPro"/>
</dbReference>
<dbReference type="RefSeq" id="WP_099012022.1">
    <property type="nucleotide sequence ID" value="NZ_CP077154.1"/>
</dbReference>